<accession>A0AA91Z768</accession>
<gene>
    <name evidence="2" type="ORF">CO192_04690</name>
    <name evidence="3" type="ORF">EAO82_01655</name>
</gene>
<evidence type="ECO:0000313" key="4">
    <source>
        <dbReference type="Proteomes" id="UP000243750"/>
    </source>
</evidence>
<sequence length="328" mass="38064">MFIHIVRPEHPDREYEVPVYSIALGPGVVRYLKFYDLLHSDFELITKEINSYEAPPKFDIPDKFFQIEIEQLKFPDGGDPDNVDGLLPSGLSSFTNCLRSFLISENWVDALEQQKRLLFLFSNNIPLEAYSDFHDKLALKQLRAEACMQAYVETCNDDETLAISYSDDASYLILGCDRHVFKMNNFIKSRMLDIEAKKQNLNAKEIAKNDAEEHENLKRSKYITYLYLMQDLRNELYKIGKSKHPQVRERTLQSEQPSTVLRIAIPAPDFAEKHLHSKFSSKRVRGEWFDIDEVDLIGIVDYLARSGDIKRANVDNEWLGKVYLNSKP</sequence>
<dbReference type="Proteomes" id="UP000344571">
    <property type="component" value="Chromosome"/>
</dbReference>
<dbReference type="Pfam" id="PF13455">
    <property type="entry name" value="MUG113"/>
    <property type="match status" value="1"/>
</dbReference>
<protein>
    <recommendedName>
        <fullName evidence="1">Bacteriophage T5 Orf172 DNA-binding domain-containing protein</fullName>
    </recommendedName>
</protein>
<dbReference type="EMBL" id="CP033116">
    <property type="protein sequence ID" value="QFY55193.1"/>
    <property type="molecule type" value="Genomic_DNA"/>
</dbReference>
<organism evidence="2 4">
    <name type="scientific">Halopseudomonas pelagia</name>
    <dbReference type="NCBI Taxonomy" id="553151"/>
    <lineage>
        <taxon>Bacteria</taxon>
        <taxon>Pseudomonadati</taxon>
        <taxon>Pseudomonadota</taxon>
        <taxon>Gammaproteobacteria</taxon>
        <taxon>Pseudomonadales</taxon>
        <taxon>Pseudomonadaceae</taxon>
        <taxon>Halopseudomonas</taxon>
    </lineage>
</organism>
<name>A0AA91Z768_9GAMM</name>
<evidence type="ECO:0000259" key="1">
    <source>
        <dbReference type="SMART" id="SM00974"/>
    </source>
</evidence>
<dbReference type="EMBL" id="NWMT01000063">
    <property type="protein sequence ID" value="PCD00490.1"/>
    <property type="molecule type" value="Genomic_DNA"/>
</dbReference>
<evidence type="ECO:0000313" key="2">
    <source>
        <dbReference type="EMBL" id="PCD00490.1"/>
    </source>
</evidence>
<reference evidence="3 5" key="2">
    <citation type="submission" date="2018-10" db="EMBL/GenBank/DDBJ databases">
        <title>Complete genome sequence of Pseudomonas pelagia strain Kongs-67.</title>
        <authorList>
            <person name="Sinha R.K."/>
            <person name="Krishnan K."/>
        </authorList>
    </citation>
    <scope>NUCLEOTIDE SEQUENCE [LARGE SCALE GENOMIC DNA]</scope>
    <source>
        <strain evidence="3 5">Kongs-67</strain>
    </source>
</reference>
<proteinExistence type="predicted"/>
<dbReference type="InterPro" id="IPR018306">
    <property type="entry name" value="Phage_T5_Orf172_DNA-bd"/>
</dbReference>
<dbReference type="Proteomes" id="UP000243750">
    <property type="component" value="Unassembled WGS sequence"/>
</dbReference>
<dbReference type="AlphaFoldDB" id="A0AA91Z768"/>
<keyword evidence="5" id="KW-1185">Reference proteome</keyword>
<dbReference type="SMART" id="SM00974">
    <property type="entry name" value="T5orf172"/>
    <property type="match status" value="1"/>
</dbReference>
<evidence type="ECO:0000313" key="5">
    <source>
        <dbReference type="Proteomes" id="UP000344571"/>
    </source>
</evidence>
<evidence type="ECO:0000313" key="3">
    <source>
        <dbReference type="EMBL" id="QFY55193.1"/>
    </source>
</evidence>
<feature type="domain" description="Bacteriophage T5 Orf172 DNA-binding" evidence="1">
    <location>
        <begin position="231"/>
        <end position="303"/>
    </location>
</feature>
<reference evidence="2 4" key="1">
    <citation type="submission" date="2017-09" db="EMBL/GenBank/DDBJ databases">
        <title>Bacterial and phytoplankton interrelationship in Kongsfjorden, an Arctic fjord.</title>
        <authorList>
            <person name="Sinha R."/>
            <person name="Krishnan K."/>
        </authorList>
    </citation>
    <scope>NUCLEOTIDE SEQUENCE [LARGE SCALE GENOMIC DNA]</scope>
    <source>
        <strain evidence="2 4">58</strain>
    </source>
</reference>